<dbReference type="GO" id="GO:0000166">
    <property type="term" value="F:nucleotide binding"/>
    <property type="evidence" value="ECO:0007669"/>
    <property type="project" value="UniProtKB-KW"/>
</dbReference>
<dbReference type="InterPro" id="IPR011992">
    <property type="entry name" value="EF-hand-dom_pair"/>
</dbReference>
<evidence type="ECO:0000256" key="6">
    <source>
        <dbReference type="ARBA" id="ARBA00022837"/>
    </source>
</evidence>
<feature type="region of interest" description="Disordered" evidence="10">
    <location>
        <begin position="1"/>
        <end position="28"/>
    </location>
</feature>
<dbReference type="InterPro" id="IPR038763">
    <property type="entry name" value="DHH_sf"/>
</dbReference>
<feature type="domain" description="CBS" evidence="12">
    <location>
        <begin position="538"/>
        <end position="595"/>
    </location>
</feature>
<feature type="domain" description="CBS" evidence="12">
    <location>
        <begin position="450"/>
        <end position="508"/>
    </location>
</feature>
<dbReference type="GO" id="GO:0003723">
    <property type="term" value="F:RNA binding"/>
    <property type="evidence" value="ECO:0007669"/>
    <property type="project" value="UniProtKB-KW"/>
</dbReference>
<keyword evidence="7" id="KW-0460">Magnesium</keyword>
<evidence type="ECO:0000313" key="13">
    <source>
        <dbReference type="EMBL" id="KAK1737627.1"/>
    </source>
</evidence>
<dbReference type="Proteomes" id="UP001224775">
    <property type="component" value="Unassembled WGS sequence"/>
</dbReference>
<evidence type="ECO:0000256" key="9">
    <source>
        <dbReference type="PROSITE-ProRule" id="PRU00703"/>
    </source>
</evidence>
<dbReference type="PANTHER" id="PTHR47788:SF1">
    <property type="entry name" value="A-ADDING TRNA NUCLEOTIDYLTRANSFERASE"/>
    <property type="match status" value="1"/>
</dbReference>
<dbReference type="InterPro" id="IPR000644">
    <property type="entry name" value="CBS_dom"/>
</dbReference>
<proteinExistence type="predicted"/>
<accession>A0AAD8Y1E4</accession>
<evidence type="ECO:0000259" key="11">
    <source>
        <dbReference type="PROSITE" id="PS50222"/>
    </source>
</evidence>
<keyword evidence="5" id="KW-0547">Nucleotide-binding</keyword>
<gene>
    <name evidence="13" type="ORF">QTG54_011913</name>
</gene>
<dbReference type="InterPro" id="IPR002048">
    <property type="entry name" value="EF_hand_dom"/>
</dbReference>
<evidence type="ECO:0000256" key="2">
    <source>
        <dbReference type="ARBA" id="ARBA00022694"/>
    </source>
</evidence>
<dbReference type="SUPFAM" id="SSF64182">
    <property type="entry name" value="DHH phosphoesterases"/>
    <property type="match status" value="1"/>
</dbReference>
<dbReference type="SUPFAM" id="SSF54631">
    <property type="entry name" value="CBS-domain pair"/>
    <property type="match status" value="1"/>
</dbReference>
<dbReference type="Gene3D" id="1.10.238.10">
    <property type="entry name" value="EF-hand"/>
    <property type="match status" value="1"/>
</dbReference>
<evidence type="ECO:0000256" key="5">
    <source>
        <dbReference type="ARBA" id="ARBA00022741"/>
    </source>
</evidence>
<comment type="caution">
    <text evidence="13">The sequence shown here is derived from an EMBL/GenBank/DDBJ whole genome shotgun (WGS) entry which is preliminary data.</text>
</comment>
<dbReference type="GO" id="GO:0008033">
    <property type="term" value="P:tRNA processing"/>
    <property type="evidence" value="ECO:0007669"/>
    <property type="project" value="UniProtKB-KW"/>
</dbReference>
<dbReference type="Pfam" id="PF00571">
    <property type="entry name" value="CBS"/>
    <property type="match status" value="2"/>
</dbReference>
<evidence type="ECO:0000256" key="8">
    <source>
        <dbReference type="ARBA" id="ARBA00022884"/>
    </source>
</evidence>
<keyword evidence="8" id="KW-0694">RNA-binding</keyword>
<sequence>MKSLPGFSDSELKKAKNNNDSGDPNEGLQRVGLVDAQRRDRLGPADVLLPHAKLGVTIVDHHVDAESDIPEANNYIVENVGSVSTMIAERLKKRNVEMTEAEATILALGIHSDTGSLVYDSTTPKDASMLGWAMEMGASQAAIAEHAKPTLSDEQQGVLTQALVNFNTTTVHGVTIATVLLSADGFIPGLATVTKDALDLSSSDVFLLAVCYEATRGAKGGGGKKGKQNGQSSDRLQKAQRKTVKALAGRDPELSSTSVPQLLPGVDAGSVSNMINSESWKGGEIAFTRQRLAATFAFYDTDRSGYLEKEEIRQALQSAAFVITEENFDILIASIDTDGDGKIAFEEFVNFYTDMEERKKWDSIRAEMEGKLPGTPSTMTIIGRVKAGVNVRNVNLNRLFQQFNGGGHPKAASATAKLENESEAEAVLHGLVDELIETSLDQQLRVGDFMQSPVLSAKPTMTEKQIEDLFIRYDVRALPVVDDDNEVIGLVSYKEVSAAKMRLINKQEKRLRQIEKAVADGRKLPEDRPLESAVKGWMKQKVQLAEASLTMAEVEQLLLETDVGYVPVVAEGTKQLVGMVTRTDLLRQHRYYSSLHYHNKGFSDSIAARKPIIELRKRLKKFDVENE</sequence>
<evidence type="ECO:0000256" key="1">
    <source>
        <dbReference type="ARBA" id="ARBA00001946"/>
    </source>
</evidence>
<protein>
    <submittedName>
        <fullName evidence="13">tRNA nucleotidyltransferase</fullName>
    </submittedName>
</protein>
<dbReference type="InterPro" id="IPR052390">
    <property type="entry name" value="tRNA_nt/polyA_polymerase"/>
</dbReference>
<name>A0AAD8Y1E4_9STRA</name>
<evidence type="ECO:0000256" key="10">
    <source>
        <dbReference type="SAM" id="MobiDB-lite"/>
    </source>
</evidence>
<keyword evidence="4" id="KW-0479">Metal-binding</keyword>
<keyword evidence="9" id="KW-0129">CBS domain</keyword>
<dbReference type="PROSITE" id="PS00018">
    <property type="entry name" value="EF_HAND_1"/>
    <property type="match status" value="2"/>
</dbReference>
<dbReference type="SMART" id="SM00054">
    <property type="entry name" value="EFh"/>
    <property type="match status" value="2"/>
</dbReference>
<dbReference type="PANTHER" id="PTHR47788">
    <property type="entry name" value="POLYA POLYMERASE"/>
    <property type="match status" value="1"/>
</dbReference>
<comment type="cofactor">
    <cofactor evidence="1">
        <name>Mg(2+)</name>
        <dbReference type="ChEBI" id="CHEBI:18420"/>
    </cofactor>
</comment>
<keyword evidence="2" id="KW-0819">tRNA processing</keyword>
<reference evidence="13" key="1">
    <citation type="submission" date="2023-06" db="EMBL/GenBank/DDBJ databases">
        <title>Survivors Of The Sea: Transcriptome response of Skeletonema marinoi to long-term dormancy.</title>
        <authorList>
            <person name="Pinder M.I.M."/>
            <person name="Kourtchenko O."/>
            <person name="Robertson E.K."/>
            <person name="Larsson T."/>
            <person name="Maumus F."/>
            <person name="Osuna-Cruz C.M."/>
            <person name="Vancaester E."/>
            <person name="Stenow R."/>
            <person name="Vandepoele K."/>
            <person name="Ploug H."/>
            <person name="Bruchert V."/>
            <person name="Godhe A."/>
            <person name="Topel M."/>
        </authorList>
    </citation>
    <scope>NUCLEOTIDE SEQUENCE</scope>
    <source>
        <strain evidence="13">R05AC</strain>
    </source>
</reference>
<dbReference type="PROSITE" id="PS51371">
    <property type="entry name" value="CBS"/>
    <property type="match status" value="2"/>
</dbReference>
<keyword evidence="3" id="KW-0808">Transferase</keyword>
<keyword evidence="6" id="KW-0106">Calcium</keyword>
<dbReference type="GO" id="GO:0016779">
    <property type="term" value="F:nucleotidyltransferase activity"/>
    <property type="evidence" value="ECO:0007669"/>
    <property type="project" value="UniProtKB-KW"/>
</dbReference>
<evidence type="ECO:0000256" key="3">
    <source>
        <dbReference type="ARBA" id="ARBA00022695"/>
    </source>
</evidence>
<dbReference type="AlphaFoldDB" id="A0AAD8Y1E4"/>
<dbReference type="SUPFAM" id="SSF47473">
    <property type="entry name" value="EF-hand"/>
    <property type="match status" value="1"/>
</dbReference>
<dbReference type="SMART" id="SM00116">
    <property type="entry name" value="CBS"/>
    <property type="match status" value="2"/>
</dbReference>
<dbReference type="GO" id="GO:0005509">
    <property type="term" value="F:calcium ion binding"/>
    <property type="evidence" value="ECO:0007669"/>
    <property type="project" value="InterPro"/>
</dbReference>
<dbReference type="Gene3D" id="3.10.580.10">
    <property type="entry name" value="CBS-domain"/>
    <property type="match status" value="1"/>
</dbReference>
<evidence type="ECO:0000259" key="12">
    <source>
        <dbReference type="PROSITE" id="PS51371"/>
    </source>
</evidence>
<dbReference type="Gene3D" id="3.90.1640.10">
    <property type="entry name" value="inorganic pyrophosphatase (n-terminal core)"/>
    <property type="match status" value="1"/>
</dbReference>
<evidence type="ECO:0000256" key="7">
    <source>
        <dbReference type="ARBA" id="ARBA00022842"/>
    </source>
</evidence>
<dbReference type="CDD" id="cd00051">
    <property type="entry name" value="EFh"/>
    <property type="match status" value="1"/>
</dbReference>
<feature type="domain" description="EF-hand" evidence="11">
    <location>
        <begin position="323"/>
        <end position="358"/>
    </location>
</feature>
<feature type="domain" description="EF-hand" evidence="11">
    <location>
        <begin position="287"/>
        <end position="322"/>
    </location>
</feature>
<dbReference type="InterPro" id="IPR018247">
    <property type="entry name" value="EF_Hand_1_Ca_BS"/>
</dbReference>
<dbReference type="EMBL" id="JATAAI010000025">
    <property type="protein sequence ID" value="KAK1737627.1"/>
    <property type="molecule type" value="Genomic_DNA"/>
</dbReference>
<dbReference type="InterPro" id="IPR046342">
    <property type="entry name" value="CBS_dom_sf"/>
</dbReference>
<dbReference type="Pfam" id="PF13499">
    <property type="entry name" value="EF-hand_7"/>
    <property type="match status" value="1"/>
</dbReference>
<dbReference type="PROSITE" id="PS50222">
    <property type="entry name" value="EF_HAND_2"/>
    <property type="match status" value="2"/>
</dbReference>
<feature type="region of interest" description="Disordered" evidence="10">
    <location>
        <begin position="217"/>
        <end position="259"/>
    </location>
</feature>
<organism evidence="13 14">
    <name type="scientific">Skeletonema marinoi</name>
    <dbReference type="NCBI Taxonomy" id="267567"/>
    <lineage>
        <taxon>Eukaryota</taxon>
        <taxon>Sar</taxon>
        <taxon>Stramenopiles</taxon>
        <taxon>Ochrophyta</taxon>
        <taxon>Bacillariophyta</taxon>
        <taxon>Coscinodiscophyceae</taxon>
        <taxon>Thalassiosirophycidae</taxon>
        <taxon>Thalassiosirales</taxon>
        <taxon>Skeletonemataceae</taxon>
        <taxon>Skeletonema</taxon>
        <taxon>Skeletonema marinoi-dohrnii complex</taxon>
    </lineage>
</organism>
<evidence type="ECO:0000256" key="4">
    <source>
        <dbReference type="ARBA" id="ARBA00022723"/>
    </source>
</evidence>
<keyword evidence="14" id="KW-1185">Reference proteome</keyword>
<evidence type="ECO:0000313" key="14">
    <source>
        <dbReference type="Proteomes" id="UP001224775"/>
    </source>
</evidence>
<keyword evidence="3" id="KW-0548">Nucleotidyltransferase</keyword>